<proteinExistence type="predicted"/>
<protein>
    <submittedName>
        <fullName evidence="1">SMI1/KNR4 family protein</fullName>
    </submittedName>
</protein>
<accession>A0ABV7NS99</accession>
<evidence type="ECO:0000313" key="1">
    <source>
        <dbReference type="EMBL" id="MFC3448492.1"/>
    </source>
</evidence>
<comment type="caution">
    <text evidence="1">The sequence shown here is derived from an EMBL/GenBank/DDBJ whole genome shotgun (WGS) entry which is preliminary data.</text>
</comment>
<keyword evidence="2" id="KW-1185">Reference proteome</keyword>
<gene>
    <name evidence="1" type="ORF">ACFOSH_03515</name>
</gene>
<organism evidence="1 2">
    <name type="scientific">Amycolatopsis speibonae</name>
    <dbReference type="NCBI Taxonomy" id="1450224"/>
    <lineage>
        <taxon>Bacteria</taxon>
        <taxon>Bacillati</taxon>
        <taxon>Actinomycetota</taxon>
        <taxon>Actinomycetes</taxon>
        <taxon>Pseudonocardiales</taxon>
        <taxon>Pseudonocardiaceae</taxon>
        <taxon>Amycolatopsis</taxon>
    </lineage>
</organism>
<name>A0ABV7NS99_9PSEU</name>
<reference evidence="2" key="1">
    <citation type="journal article" date="2019" name="Int. J. Syst. Evol. Microbiol.">
        <title>The Global Catalogue of Microorganisms (GCM) 10K type strain sequencing project: providing services to taxonomists for standard genome sequencing and annotation.</title>
        <authorList>
            <consortium name="The Broad Institute Genomics Platform"/>
            <consortium name="The Broad Institute Genome Sequencing Center for Infectious Disease"/>
            <person name="Wu L."/>
            <person name="Ma J."/>
        </authorList>
    </citation>
    <scope>NUCLEOTIDE SEQUENCE [LARGE SCALE GENOMIC DNA]</scope>
    <source>
        <strain evidence="2">CGMCC 4.7676</strain>
    </source>
</reference>
<dbReference type="Proteomes" id="UP001595645">
    <property type="component" value="Unassembled WGS sequence"/>
</dbReference>
<dbReference type="EMBL" id="JBHRWK010000007">
    <property type="protein sequence ID" value="MFC3448492.1"/>
    <property type="molecule type" value="Genomic_DNA"/>
</dbReference>
<sequence length="202" mass="22357">MNGDLDPAWERITAWLRLHSPVTAATLRPPAPAEEVRATQNAIGKPPLPAELLRWWGLTDGVDDDRDHRTALNFPEGHMPLSVARVREEWADLSRFPDEDCCRPGGHHLRSAGDITFGYCTALTPICRGIDGAVLAVDLRPGTERGRLMDWMAEQGTLRATWATIGEMLTDTARRLDQYTASEIPPRPGAPTIRDDGALMWA</sequence>
<evidence type="ECO:0000313" key="2">
    <source>
        <dbReference type="Proteomes" id="UP001595645"/>
    </source>
</evidence>
<dbReference type="RefSeq" id="WP_378237163.1">
    <property type="nucleotide sequence ID" value="NZ_JBHRWK010000007.1"/>
</dbReference>